<dbReference type="SUPFAM" id="SSF81296">
    <property type="entry name" value="E set domains"/>
    <property type="match status" value="12"/>
</dbReference>
<dbReference type="InterPro" id="IPR014756">
    <property type="entry name" value="Ig_E-set"/>
</dbReference>
<feature type="region of interest" description="Disordered" evidence="5">
    <location>
        <begin position="385"/>
        <end position="413"/>
    </location>
</feature>
<evidence type="ECO:0000256" key="1">
    <source>
        <dbReference type="ARBA" id="ARBA00009238"/>
    </source>
</evidence>
<dbReference type="PROSITE" id="PS00019">
    <property type="entry name" value="ACTININ_1"/>
    <property type="match status" value="1"/>
</dbReference>
<dbReference type="EMBL" id="JBAMIC010000024">
    <property type="protein sequence ID" value="KAK7090870.1"/>
    <property type="molecule type" value="Genomic_DNA"/>
</dbReference>
<feature type="compositionally biased region" description="Low complexity" evidence="5">
    <location>
        <begin position="391"/>
        <end position="403"/>
    </location>
</feature>
<dbReference type="Gene3D" id="2.60.40.10">
    <property type="entry name" value="Immunoglobulins"/>
    <property type="match status" value="12"/>
</dbReference>
<keyword evidence="2" id="KW-0677">Repeat</keyword>
<keyword evidence="3" id="KW-0009">Actin-binding</keyword>
<dbReference type="InterPro" id="IPR013783">
    <property type="entry name" value="Ig-like_fold"/>
</dbReference>
<evidence type="ECO:0000313" key="8">
    <source>
        <dbReference type="Proteomes" id="UP001374579"/>
    </source>
</evidence>
<organism evidence="7 8">
    <name type="scientific">Littorina saxatilis</name>
    <dbReference type="NCBI Taxonomy" id="31220"/>
    <lineage>
        <taxon>Eukaryota</taxon>
        <taxon>Metazoa</taxon>
        <taxon>Spiralia</taxon>
        <taxon>Lophotrochozoa</taxon>
        <taxon>Mollusca</taxon>
        <taxon>Gastropoda</taxon>
        <taxon>Caenogastropoda</taxon>
        <taxon>Littorinimorpha</taxon>
        <taxon>Littorinoidea</taxon>
        <taxon>Littorinidae</taxon>
        <taxon>Littorina</taxon>
    </lineage>
</organism>
<feature type="repeat" description="Filamin" evidence="4">
    <location>
        <begin position="1415"/>
        <end position="1510"/>
    </location>
</feature>
<dbReference type="PROSITE" id="PS50194">
    <property type="entry name" value="FILAMIN_REPEAT"/>
    <property type="match status" value="12"/>
</dbReference>
<comment type="similarity">
    <text evidence="1">Belongs to the filamin family.</text>
</comment>
<feature type="region of interest" description="Disordered" evidence="5">
    <location>
        <begin position="1374"/>
        <end position="1400"/>
    </location>
</feature>
<keyword evidence="8" id="KW-1185">Reference proteome</keyword>
<feature type="repeat" description="Filamin" evidence="4">
    <location>
        <begin position="725"/>
        <end position="817"/>
    </location>
</feature>
<feature type="repeat" description="Filamin" evidence="4">
    <location>
        <begin position="1049"/>
        <end position="1142"/>
    </location>
</feature>
<feature type="domain" description="Calponin-homology (CH)" evidence="6">
    <location>
        <begin position="134"/>
        <end position="237"/>
    </location>
</feature>
<dbReference type="InterPro" id="IPR001589">
    <property type="entry name" value="Actinin_actin-bd_CS"/>
</dbReference>
<feature type="repeat" description="Filamin" evidence="4">
    <location>
        <begin position="1182"/>
        <end position="1256"/>
    </location>
</feature>
<dbReference type="InterPro" id="IPR044801">
    <property type="entry name" value="Filamin"/>
</dbReference>
<dbReference type="CDD" id="cd21227">
    <property type="entry name" value="CH_jitterbug-like_rpt1"/>
    <property type="match status" value="1"/>
</dbReference>
<dbReference type="GO" id="GO:0030036">
    <property type="term" value="P:actin cytoskeleton organization"/>
    <property type="evidence" value="ECO:0007669"/>
    <property type="project" value="InterPro"/>
</dbReference>
<protein>
    <recommendedName>
        <fullName evidence="6">Calponin-homology (CH) domain-containing protein</fullName>
    </recommendedName>
</protein>
<dbReference type="PANTHER" id="PTHR38537">
    <property type="entry name" value="JITTERBUG, ISOFORM N"/>
    <property type="match status" value="1"/>
</dbReference>
<dbReference type="PANTHER" id="PTHR38537:SF16">
    <property type="entry name" value="CALPONIN-HOMOLOGY (CH) DOMAIN-CONTAINING PROTEIN"/>
    <property type="match status" value="1"/>
</dbReference>
<dbReference type="Gene3D" id="1.10.418.10">
    <property type="entry name" value="Calponin-like domain"/>
    <property type="match status" value="3"/>
</dbReference>
<accession>A0AAN9APS6</accession>
<sequence>MSEHKEALTRRASLNYTDQGWVDIQRTTFKNWVNEQLRPLGLDVEDLRTDFTDGVNLVTLVEALTGRPVTGAVSKPANQYQKIQNITVALDTVAKDGVKIINIDSSDITEGNMKLILALIWLLVLKYQGGLGAAQHRRWMLAWLRSVLPDCTINNLTTDWNDGVLLHALLEFCKPGVAPDWRQLDNEDKLNNCRKAMELARDHFDVPLVLRPEDLCSPLLDEKSALLYLSYFTRVGGPGYNATRDRIQERLKDTEISNFTTDWNDGKALADLVTSSGGHVPEWPHAECSAKELLQQALDAGKELGVEPLLTAAEIEQEKSEHLGIMAQTVRYVGLHPGPSRGYGSTNSVGFVTDNHFSHYNGYHNSHDTITRLPEKVTLIDDDAHSSHTNASSMSAGNSASHATPSFQLVRKSSIKSPPEIQIPSASNPFRIDIFSVGVIMESKMTGREFDPDQFKVEAESPSGRVIRMVGDGHYSAQFTPDEIGRWRVSMFYNNKFMDGCPIDVCDPSQVRVRDLRGGLIGKQQQFLVDCTGAGKGDLGVDITHKGKRVSTFVKETSTPRLFKITYTPYDAGPYDVNVHFNRAEVRDSDFHSTDPEERQRRAVFNTSVVKEAGVVKINASCDWEVDYVTGGPFVVHITDSSDIQVYGMKDGTVCSSPELIADCTKVGDGEITADVTHHGHRYPCKVRKDQPGVYRVNFKPKGPGVYKIWINYDGMPVKGSPFVQEIAELGNPVAYGDGLYRGMPGIPQTFTVDPRGHPGPITADVVGPTQNVPCQLVPQSDGTVEGTYVPRETGPHSIDVRMEGKPIEGSPFKPFIVDPSRVRVPGGWTPLVNEKGIIPLHVNKEKLLPFDASDAGLGELSAEVRGPNGRIPVAIDARNDGRQTVIFTPREEGKHHINVKWGGFPLVNSPYEGFATWDPEPAVYAEREIVTLRPIPLIKPVEEEKEIIPLIVGQEKDLTFDTSQTGPGQLTATVRGPSKAVPVAVDDQVPDKPSVLFTPQEEGKHLIDVDWNGTPLTTSPYIGYATREPNNNNIYRAPPNVYVSRPPSGPPSPTRMKDEDKDIIPLKVGKEKQIPFDASKAPPGRLTAAVRGPTRKVPAAVEDRGDGKPVLCFTPEEEGRHYIDVDYNGAPLPQSPLLGYATRDMEPNGYPSGSPPVYLAGHHPRDGYPVSPEDKEIIPLKVNKEKALPFDATLAGPGHLTATVRGPRRPIPVRVEDRKNGRPTVHFTPEEEGQHSIGVNWNGRPIPQAPLMGYATPDDGPRYNGLPPVYLAGYHPRGSNPYDPEKDIIPLKVNHTKQLPFDATEAGPGTMTARVRGPTRQIPVAVDDRKNGKPTLSFTPEEEGKHLIDVDWNGQPIPKSPFVGYATRDPQPVLISPGSSRPPSVREDPDVSFRSSTASLAPYQPTKVRVLPTGSARSSPKVILSGRGLKEAEVDKPAVFHVDGTQANPGKPTAHLEGVKPEMYTPVRVEPVRPQVYKCTYVPKIPGAYKLYIKWNEHALRGSPFKVNVKGPKRKEPYRGIYYQPRDNRPLRPGQDVLINVDHPDPGRLTVACTDPRGNTIPCRFLDNQDGTRSLKMTPTMPGRHRVDIKYNDQHIMGSPYNIDISETQVHGKVRVWGPGIQRGGILNRFESNFWVDTTGAGAGELRVRIMGPKGAFHVKMRKASQKDKLYQCFYDPVEAGIYTVYIQWSGAHVEGSPFTVLLAHSAQELEMMSDDNRSMRSPPPSIAPGEGSPRSSAVVNKNDFLY</sequence>
<evidence type="ECO:0000256" key="2">
    <source>
        <dbReference type="ARBA" id="ARBA00022737"/>
    </source>
</evidence>
<dbReference type="PROSITE" id="PS00020">
    <property type="entry name" value="ACTININ_2"/>
    <property type="match status" value="1"/>
</dbReference>
<dbReference type="SUPFAM" id="SSF47576">
    <property type="entry name" value="Calponin-homology domain, CH-domain"/>
    <property type="match status" value="2"/>
</dbReference>
<evidence type="ECO:0000313" key="7">
    <source>
        <dbReference type="EMBL" id="KAK7090870.1"/>
    </source>
</evidence>
<dbReference type="Pfam" id="PF00630">
    <property type="entry name" value="Filamin"/>
    <property type="match status" value="11"/>
</dbReference>
<feature type="repeat" description="Filamin" evidence="4">
    <location>
        <begin position="648"/>
        <end position="727"/>
    </location>
</feature>
<evidence type="ECO:0000256" key="5">
    <source>
        <dbReference type="SAM" id="MobiDB-lite"/>
    </source>
</evidence>
<gene>
    <name evidence="7" type="ORF">V1264_010613</name>
</gene>
<feature type="repeat" description="Filamin" evidence="4">
    <location>
        <begin position="815"/>
        <end position="916"/>
    </location>
</feature>
<evidence type="ECO:0000256" key="3">
    <source>
        <dbReference type="ARBA" id="ARBA00023203"/>
    </source>
</evidence>
<dbReference type="PROSITE" id="PS50021">
    <property type="entry name" value="CH"/>
    <property type="match status" value="2"/>
</dbReference>
<feature type="repeat" description="Filamin" evidence="4">
    <location>
        <begin position="1607"/>
        <end position="1704"/>
    </location>
</feature>
<feature type="repeat" description="Filamin" evidence="4">
    <location>
        <begin position="435"/>
        <end position="507"/>
    </location>
</feature>
<feature type="repeat" description="Filamin" evidence="4">
    <location>
        <begin position="1507"/>
        <end position="1606"/>
    </location>
</feature>
<dbReference type="InterPro" id="IPR017868">
    <property type="entry name" value="Filamin/ABP280_repeat-like"/>
</dbReference>
<feature type="domain" description="Calponin-homology (CH)" evidence="6">
    <location>
        <begin position="23"/>
        <end position="128"/>
    </location>
</feature>
<name>A0AAN9APS6_9CAEN</name>
<feature type="region of interest" description="Disordered" evidence="5">
    <location>
        <begin position="1214"/>
        <end position="1242"/>
    </location>
</feature>
<feature type="region of interest" description="Disordered" evidence="5">
    <location>
        <begin position="1034"/>
        <end position="1059"/>
    </location>
</feature>
<evidence type="ECO:0000259" key="6">
    <source>
        <dbReference type="PROSITE" id="PS50021"/>
    </source>
</evidence>
<feature type="repeat" description="Filamin" evidence="4">
    <location>
        <begin position="953"/>
        <end position="1026"/>
    </location>
</feature>
<evidence type="ECO:0000256" key="4">
    <source>
        <dbReference type="PROSITE-ProRule" id="PRU00087"/>
    </source>
</evidence>
<dbReference type="Proteomes" id="UP001374579">
    <property type="component" value="Unassembled WGS sequence"/>
</dbReference>
<dbReference type="InterPro" id="IPR001298">
    <property type="entry name" value="Filamin/ABP280_rpt"/>
</dbReference>
<dbReference type="Pfam" id="PF00307">
    <property type="entry name" value="CH"/>
    <property type="match status" value="3"/>
</dbReference>
<feature type="region of interest" description="Disordered" evidence="5">
    <location>
        <begin position="1716"/>
        <end position="1738"/>
    </location>
</feature>
<dbReference type="SMART" id="SM00033">
    <property type="entry name" value="CH"/>
    <property type="match status" value="3"/>
</dbReference>
<dbReference type="InterPro" id="IPR036872">
    <property type="entry name" value="CH_dom_sf"/>
</dbReference>
<dbReference type="InterPro" id="IPR001715">
    <property type="entry name" value="CH_dom"/>
</dbReference>
<feature type="repeat" description="Filamin" evidence="4">
    <location>
        <begin position="516"/>
        <end position="595"/>
    </location>
</feature>
<feature type="repeat" description="Filamin" evidence="4">
    <location>
        <begin position="1293"/>
        <end position="1367"/>
    </location>
</feature>
<dbReference type="GO" id="GO:0051015">
    <property type="term" value="F:actin filament binding"/>
    <property type="evidence" value="ECO:0007669"/>
    <property type="project" value="InterPro"/>
</dbReference>
<dbReference type="SMART" id="SM00557">
    <property type="entry name" value="IG_FLMN"/>
    <property type="match status" value="11"/>
</dbReference>
<reference evidence="7 8" key="1">
    <citation type="submission" date="2024-02" db="EMBL/GenBank/DDBJ databases">
        <title>Chromosome-scale genome assembly of the rough periwinkle Littorina saxatilis.</title>
        <authorList>
            <person name="De Jode A."/>
            <person name="Faria R."/>
            <person name="Formenti G."/>
            <person name="Sims Y."/>
            <person name="Smith T.P."/>
            <person name="Tracey A."/>
            <person name="Wood J.M.D."/>
            <person name="Zagrodzka Z.B."/>
            <person name="Johannesson K."/>
            <person name="Butlin R.K."/>
            <person name="Leder E.H."/>
        </authorList>
    </citation>
    <scope>NUCLEOTIDE SEQUENCE [LARGE SCALE GENOMIC DNA]</scope>
    <source>
        <strain evidence="7">Snail1</strain>
        <tissue evidence="7">Muscle</tissue>
    </source>
</reference>
<dbReference type="FunFam" id="2.60.40.10:FF:001145">
    <property type="entry name" value="Jitterbug, isoform I"/>
    <property type="match status" value="1"/>
</dbReference>
<comment type="caution">
    <text evidence="7">The sequence shown here is derived from an EMBL/GenBank/DDBJ whole genome shotgun (WGS) entry which is preliminary data.</text>
</comment>
<proteinExistence type="inferred from homology"/>